<evidence type="ECO:0000256" key="8">
    <source>
        <dbReference type="SAM" id="SignalP"/>
    </source>
</evidence>
<evidence type="ECO:0000259" key="9">
    <source>
        <dbReference type="PROSITE" id="PS51767"/>
    </source>
</evidence>
<evidence type="ECO:0000256" key="5">
    <source>
        <dbReference type="ARBA" id="ARBA00022750"/>
    </source>
</evidence>
<keyword evidence="7" id="KW-0325">Glycoprotein</keyword>
<keyword evidence="3" id="KW-0964">Secreted</keyword>
<dbReference type="Pfam" id="PF14541">
    <property type="entry name" value="TAXi_C"/>
    <property type="match status" value="1"/>
</dbReference>
<protein>
    <recommendedName>
        <fullName evidence="9">Peptidase A1 domain-containing protein</fullName>
    </recommendedName>
</protein>
<dbReference type="Proteomes" id="UP001642260">
    <property type="component" value="Unassembled WGS sequence"/>
</dbReference>
<evidence type="ECO:0000256" key="3">
    <source>
        <dbReference type="ARBA" id="ARBA00022525"/>
    </source>
</evidence>
<comment type="similarity">
    <text evidence="2">Belongs to the peptidase A1 family.</text>
</comment>
<dbReference type="PANTHER" id="PTHR47967:SF128">
    <property type="entry name" value="ASPARTIC PROTEINASE CDR1-LIKE"/>
    <property type="match status" value="1"/>
</dbReference>
<dbReference type="SUPFAM" id="SSF50630">
    <property type="entry name" value="Acid proteases"/>
    <property type="match status" value="2"/>
</dbReference>
<accession>A0ABC8LKY8</accession>
<proteinExistence type="inferred from homology"/>
<dbReference type="GO" id="GO:0006508">
    <property type="term" value="P:proteolysis"/>
    <property type="evidence" value="ECO:0007669"/>
    <property type="project" value="UniProtKB-KW"/>
</dbReference>
<feature type="domain" description="Peptidase A1" evidence="9">
    <location>
        <begin position="84"/>
        <end position="489"/>
    </location>
</feature>
<dbReference type="PROSITE" id="PS51767">
    <property type="entry name" value="PEPTIDASE_A1"/>
    <property type="match status" value="1"/>
</dbReference>
<dbReference type="CDD" id="cd05476">
    <property type="entry name" value="pepsin_A_like_plant"/>
    <property type="match status" value="1"/>
</dbReference>
<keyword evidence="5" id="KW-0064">Aspartyl protease</keyword>
<sequence>MANSILFVTLFFFFSMTLSSSSTNTKHFTVELIHRDSPHSPLYNPKTTLTDRLHSSFLRSISRSRRFTHQTDLQSGLIGAGGEFFMSITIGTPPVNILAIADTGSDLTWVQCKPCQQCYKENGAIFDSQKSSSYKSETCESRHCNALSTNERGCDEGKDVCKYRYSYGDQSFTKGDVATETISIGSASGETCESRHCNALSTNERGCDEGKDVCKYRYSYGDQSFTKGDVATETISIGSASGSPVSFPGTVFGCGYNNGGNFDETGSGIVGLGGGDLSLISQLSSSISSKFSYCLSHKSSTMNGTSVINLGTSSIPSGTSKVLVSTPLVDKDPQTYYYLTLEAISVGNTKIPYTGTMNYPNDDGVSSATKGNIIIDSGTTLTLLESGFYDKFGAAVEESVTGAKRVSDPQGLLSHCFKSGSAEIGLPEIIVHFSGADVRLSALNAFVKVSEDMVCLSMIPTTEVAIYGNFAQMDFLVGYDLETRRVSFQRMDCSAE</sequence>
<evidence type="ECO:0000256" key="2">
    <source>
        <dbReference type="ARBA" id="ARBA00007447"/>
    </source>
</evidence>
<dbReference type="EMBL" id="CAKOAT010610710">
    <property type="protein sequence ID" value="CAH8384302.1"/>
    <property type="molecule type" value="Genomic_DNA"/>
</dbReference>
<dbReference type="PROSITE" id="PS00141">
    <property type="entry name" value="ASP_PROTEASE"/>
    <property type="match status" value="2"/>
</dbReference>
<dbReference type="InterPro" id="IPR032861">
    <property type="entry name" value="TAXi_N"/>
</dbReference>
<dbReference type="FunFam" id="2.40.70.10:FF:000050">
    <property type="entry name" value="Aspartic proteinase CDR1"/>
    <property type="match status" value="1"/>
</dbReference>
<gene>
    <name evidence="10" type="ORF">ERUC_LOCUS36785</name>
</gene>
<dbReference type="InterPro" id="IPR021109">
    <property type="entry name" value="Peptidase_aspartic_dom_sf"/>
</dbReference>
<dbReference type="GO" id="GO:0005576">
    <property type="term" value="C:extracellular region"/>
    <property type="evidence" value="ECO:0007669"/>
    <property type="project" value="UniProtKB-SubCell"/>
</dbReference>
<evidence type="ECO:0000256" key="6">
    <source>
        <dbReference type="ARBA" id="ARBA00022801"/>
    </source>
</evidence>
<keyword evidence="6" id="KW-0378">Hydrolase</keyword>
<dbReference type="InterPro" id="IPR033121">
    <property type="entry name" value="PEPTIDASE_A1"/>
</dbReference>
<reference evidence="10 11" key="1">
    <citation type="submission" date="2022-03" db="EMBL/GenBank/DDBJ databases">
        <authorList>
            <person name="Macdonald S."/>
            <person name="Ahmed S."/>
            <person name="Newling K."/>
        </authorList>
    </citation>
    <scope>NUCLEOTIDE SEQUENCE [LARGE SCALE GENOMIC DNA]</scope>
</reference>
<dbReference type="Pfam" id="PF14543">
    <property type="entry name" value="TAXi_N"/>
    <property type="match status" value="2"/>
</dbReference>
<keyword evidence="8" id="KW-0732">Signal</keyword>
<name>A0ABC8LKY8_ERUVS</name>
<dbReference type="Gene3D" id="2.40.70.10">
    <property type="entry name" value="Acid Proteases"/>
    <property type="match status" value="3"/>
</dbReference>
<organism evidence="10 11">
    <name type="scientific">Eruca vesicaria subsp. sativa</name>
    <name type="common">Garden rocket</name>
    <name type="synonym">Eruca sativa</name>
    <dbReference type="NCBI Taxonomy" id="29727"/>
    <lineage>
        <taxon>Eukaryota</taxon>
        <taxon>Viridiplantae</taxon>
        <taxon>Streptophyta</taxon>
        <taxon>Embryophyta</taxon>
        <taxon>Tracheophyta</taxon>
        <taxon>Spermatophyta</taxon>
        <taxon>Magnoliopsida</taxon>
        <taxon>eudicotyledons</taxon>
        <taxon>Gunneridae</taxon>
        <taxon>Pentapetalae</taxon>
        <taxon>rosids</taxon>
        <taxon>malvids</taxon>
        <taxon>Brassicales</taxon>
        <taxon>Brassicaceae</taxon>
        <taxon>Brassiceae</taxon>
        <taxon>Eruca</taxon>
    </lineage>
</organism>
<dbReference type="InterPro" id="IPR051708">
    <property type="entry name" value="Plant_Aspart_Prot_A1"/>
</dbReference>
<dbReference type="InterPro" id="IPR032799">
    <property type="entry name" value="TAXi_C"/>
</dbReference>
<comment type="caution">
    <text evidence="10">The sequence shown here is derived from an EMBL/GenBank/DDBJ whole genome shotgun (WGS) entry which is preliminary data.</text>
</comment>
<keyword evidence="11" id="KW-1185">Reference proteome</keyword>
<evidence type="ECO:0000256" key="1">
    <source>
        <dbReference type="ARBA" id="ARBA00004613"/>
    </source>
</evidence>
<evidence type="ECO:0000256" key="7">
    <source>
        <dbReference type="ARBA" id="ARBA00023180"/>
    </source>
</evidence>
<dbReference type="PANTHER" id="PTHR47967">
    <property type="entry name" value="OS07G0603500 PROTEIN-RELATED"/>
    <property type="match status" value="1"/>
</dbReference>
<dbReference type="AlphaFoldDB" id="A0ABC8LKY8"/>
<dbReference type="GO" id="GO:0004190">
    <property type="term" value="F:aspartic-type endopeptidase activity"/>
    <property type="evidence" value="ECO:0007669"/>
    <property type="project" value="UniProtKB-KW"/>
</dbReference>
<keyword evidence="4" id="KW-0645">Protease</keyword>
<comment type="subcellular location">
    <subcellularLocation>
        <location evidence="1">Secreted</location>
    </subcellularLocation>
</comment>
<feature type="chain" id="PRO_5044844384" description="Peptidase A1 domain-containing protein" evidence="8">
    <location>
        <begin position="20"/>
        <end position="496"/>
    </location>
</feature>
<evidence type="ECO:0000313" key="10">
    <source>
        <dbReference type="EMBL" id="CAH8384302.1"/>
    </source>
</evidence>
<evidence type="ECO:0000313" key="11">
    <source>
        <dbReference type="Proteomes" id="UP001642260"/>
    </source>
</evidence>
<dbReference type="InterPro" id="IPR034161">
    <property type="entry name" value="Pepsin-like_plant"/>
</dbReference>
<dbReference type="InterPro" id="IPR001969">
    <property type="entry name" value="Aspartic_peptidase_AS"/>
</dbReference>
<evidence type="ECO:0000256" key="4">
    <source>
        <dbReference type="ARBA" id="ARBA00022670"/>
    </source>
</evidence>
<feature type="signal peptide" evidence="8">
    <location>
        <begin position="1"/>
        <end position="19"/>
    </location>
</feature>